<evidence type="ECO:0000313" key="3">
    <source>
        <dbReference type="Proteomes" id="UP001362999"/>
    </source>
</evidence>
<feature type="compositionally biased region" description="Basic and acidic residues" evidence="1">
    <location>
        <begin position="225"/>
        <end position="235"/>
    </location>
</feature>
<feature type="region of interest" description="Disordered" evidence="1">
    <location>
        <begin position="103"/>
        <end position="251"/>
    </location>
</feature>
<reference evidence="2 3" key="1">
    <citation type="journal article" date="2024" name="J Genomics">
        <title>Draft genome sequencing and assembly of Favolaschia claudopus CIRM-BRFM 2984 isolated from oak limbs.</title>
        <authorList>
            <person name="Navarro D."/>
            <person name="Drula E."/>
            <person name="Chaduli D."/>
            <person name="Cazenave R."/>
            <person name="Ahrendt S."/>
            <person name="Wang J."/>
            <person name="Lipzen A."/>
            <person name="Daum C."/>
            <person name="Barry K."/>
            <person name="Grigoriev I.V."/>
            <person name="Favel A."/>
            <person name="Rosso M.N."/>
            <person name="Martin F."/>
        </authorList>
    </citation>
    <scope>NUCLEOTIDE SEQUENCE [LARGE SCALE GENOMIC DNA]</scope>
    <source>
        <strain evidence="2 3">CIRM-BRFM 2984</strain>
    </source>
</reference>
<evidence type="ECO:0000313" key="2">
    <source>
        <dbReference type="EMBL" id="KAK6972053.1"/>
    </source>
</evidence>
<dbReference type="AlphaFoldDB" id="A0AAV9Z6L8"/>
<feature type="compositionally biased region" description="Low complexity" evidence="1">
    <location>
        <begin position="751"/>
        <end position="794"/>
    </location>
</feature>
<feature type="compositionally biased region" description="Low complexity" evidence="1">
    <location>
        <begin position="135"/>
        <end position="155"/>
    </location>
</feature>
<feature type="compositionally biased region" description="Low complexity" evidence="1">
    <location>
        <begin position="713"/>
        <end position="733"/>
    </location>
</feature>
<feature type="compositionally biased region" description="Low complexity" evidence="1">
    <location>
        <begin position="103"/>
        <end position="121"/>
    </location>
</feature>
<name>A0AAV9Z6L8_9AGAR</name>
<protein>
    <submittedName>
        <fullName evidence="2">Uncharacterized protein</fullName>
    </submittedName>
</protein>
<feature type="region of interest" description="Disordered" evidence="1">
    <location>
        <begin position="488"/>
        <end position="509"/>
    </location>
</feature>
<keyword evidence="3" id="KW-1185">Reference proteome</keyword>
<feature type="region of interest" description="Disordered" evidence="1">
    <location>
        <begin position="692"/>
        <end position="794"/>
    </location>
</feature>
<feature type="compositionally biased region" description="Basic and acidic residues" evidence="1">
    <location>
        <begin position="493"/>
        <end position="502"/>
    </location>
</feature>
<feature type="compositionally biased region" description="Basic residues" evidence="1">
    <location>
        <begin position="694"/>
        <end position="704"/>
    </location>
</feature>
<dbReference type="EMBL" id="JAWWNJ010000195">
    <property type="protein sequence ID" value="KAK6972053.1"/>
    <property type="molecule type" value="Genomic_DNA"/>
</dbReference>
<sequence>MRHRLWVLLPCPGPPWPPPSDYTVRGVWLRWCTAPWAPPSSSSASSPNGDISPFFYTRSLGEYLVYWVPHSIYIVLQNTYTIPTAAPAPSSSSTFPTSDFTFSAGPTTTSSTTTLPSQTPFRSATAQTMFASRPSASAAHASTSTSTAHQSAQSQRGRSPLRGSTAAPHAFRSLAQSRHRDTVAAMGQPAEASSSKLFHPALSAQKEADLNPLRSRGQRKRKKRDDRSPSRERNVRGKPTPTSEPKAPPAKRTNYCFAALPFTKEVNRGNCTVPAAHELVYFEEGGYIKIITISSDDSPHDIQTKIAINYSHIQAFNDFGFRLLAVTRKVRRAKPGGKPLPKAGVARILRPIKHVPDHDALQIALSDSNIRKSRPRYRKVVFIALNPAGPNLPFHGVTYDPNDNLDHDLPSDYSESESSEDEATSSSEDENSDVTMEDDLHEEGGGNTDTKGKGKQKADDPKGKGKQKAEDSHFDTGFFDEDVAAGVEYDSDSGPHFERRSPGPDSGTVVPQTHLTMVRLLHNMQQPDVKASRRVNYWAGNEANSRGAFVSGNKAAELAARLLVQFIASPESSVLTGGQVLSFVESNICQPFLMLTKLGKRLAGQAEQTGTDELEADFDEAFAIGPAGLHGLAPHLQTAYMKLRCASGWTLIFYPKHSTWKSDEEFDDMTNTDSLASGWELDCSTTERDIRVRRADRRRRKGTKAKSPPIIISSDSESSTTTSSDSSSDSSSDGMFKKACNDWTRSRRRASASNNAKTNTNASSSNQSTTTSPNAEAASPSSSSFPDSRAANLA</sequence>
<gene>
    <name evidence="2" type="ORF">R3P38DRAFT_3240760</name>
</gene>
<comment type="caution">
    <text evidence="2">The sequence shown here is derived from an EMBL/GenBank/DDBJ whole genome shotgun (WGS) entry which is preliminary data.</text>
</comment>
<feature type="compositionally biased region" description="Basic and acidic residues" evidence="1">
    <location>
        <begin position="450"/>
        <end position="474"/>
    </location>
</feature>
<feature type="compositionally biased region" description="Acidic residues" evidence="1">
    <location>
        <begin position="414"/>
        <end position="441"/>
    </location>
</feature>
<feature type="region of interest" description="Disordered" evidence="1">
    <location>
        <begin position="395"/>
        <end position="476"/>
    </location>
</feature>
<evidence type="ECO:0000256" key="1">
    <source>
        <dbReference type="SAM" id="MobiDB-lite"/>
    </source>
</evidence>
<organism evidence="2 3">
    <name type="scientific">Favolaschia claudopus</name>
    <dbReference type="NCBI Taxonomy" id="2862362"/>
    <lineage>
        <taxon>Eukaryota</taxon>
        <taxon>Fungi</taxon>
        <taxon>Dikarya</taxon>
        <taxon>Basidiomycota</taxon>
        <taxon>Agaricomycotina</taxon>
        <taxon>Agaricomycetes</taxon>
        <taxon>Agaricomycetidae</taxon>
        <taxon>Agaricales</taxon>
        <taxon>Marasmiineae</taxon>
        <taxon>Mycenaceae</taxon>
        <taxon>Favolaschia</taxon>
    </lineage>
</organism>
<dbReference type="Proteomes" id="UP001362999">
    <property type="component" value="Unassembled WGS sequence"/>
</dbReference>
<proteinExistence type="predicted"/>
<accession>A0AAV9Z6L8</accession>